<dbReference type="GO" id="GO:0006508">
    <property type="term" value="P:proteolysis"/>
    <property type="evidence" value="ECO:0007669"/>
    <property type="project" value="InterPro"/>
</dbReference>
<feature type="region of interest" description="Disordered" evidence="1">
    <location>
        <begin position="119"/>
        <end position="160"/>
    </location>
</feature>
<dbReference type="EMBL" id="FN653038">
    <property type="protein sequence ID" value="CBY24042.1"/>
    <property type="molecule type" value="Genomic_DNA"/>
</dbReference>
<evidence type="ECO:0000313" key="4">
    <source>
        <dbReference type="Proteomes" id="UP000001307"/>
    </source>
</evidence>
<accession>E4XD08</accession>
<dbReference type="InterPro" id="IPR029030">
    <property type="entry name" value="Caspase-like_dom_sf"/>
</dbReference>
<dbReference type="Pfam" id="PF00656">
    <property type="entry name" value="Peptidase_C14"/>
    <property type="match status" value="1"/>
</dbReference>
<dbReference type="InterPro" id="IPR011600">
    <property type="entry name" value="Pept_C14_caspase"/>
</dbReference>
<organism evidence="3">
    <name type="scientific">Oikopleura dioica</name>
    <name type="common">Tunicate</name>
    <dbReference type="NCBI Taxonomy" id="34765"/>
    <lineage>
        <taxon>Eukaryota</taxon>
        <taxon>Metazoa</taxon>
        <taxon>Chordata</taxon>
        <taxon>Tunicata</taxon>
        <taxon>Appendicularia</taxon>
        <taxon>Copelata</taxon>
        <taxon>Oikopleuridae</taxon>
        <taxon>Oikopleura</taxon>
    </lineage>
</organism>
<feature type="domain" description="Peptidase C14 caspase" evidence="2">
    <location>
        <begin position="15"/>
        <end position="213"/>
    </location>
</feature>
<dbReference type="Gene3D" id="3.40.50.1460">
    <property type="match status" value="1"/>
</dbReference>
<feature type="compositionally biased region" description="Polar residues" evidence="1">
    <location>
        <begin position="119"/>
        <end position="134"/>
    </location>
</feature>
<evidence type="ECO:0000313" key="3">
    <source>
        <dbReference type="EMBL" id="CBY24042.1"/>
    </source>
</evidence>
<dbReference type="GO" id="GO:0004197">
    <property type="term" value="F:cysteine-type endopeptidase activity"/>
    <property type="evidence" value="ECO:0007669"/>
    <property type="project" value="InterPro"/>
</dbReference>
<dbReference type="InParanoid" id="E4XD08"/>
<evidence type="ECO:0000259" key="2">
    <source>
        <dbReference type="Pfam" id="PF00656"/>
    </source>
</evidence>
<dbReference type="SUPFAM" id="SSF52129">
    <property type="entry name" value="Caspase-like"/>
    <property type="match status" value="1"/>
</dbReference>
<dbReference type="Proteomes" id="UP000001307">
    <property type="component" value="Unassembled WGS sequence"/>
</dbReference>
<sequence>MAGPEDARDNKVTDVEYEDFIKDVKRSVIESEKVSAFVLYISSHGGFGEGGKSMSLSNVIVDKDTEQESNSTRKISDLLNRIFDVEERDKISSIPKIIFLDTCHGDARNYKDIKFISRSGDSPCQSQKDNSIPNTRPGEGKFPKPKAGSLPRESKNRPTNDKSLENFIIFHASVEQNFGWQDPSKSPASSSYFLKVLEETIKEIELSEKKEKVVDIMKLSFDLVKKIEAEPEFYYIDGETNRRAVAKLMCEAEIKLKENFNLIIECGKSGFDADK</sequence>
<gene>
    <name evidence="3" type="ORF">GSOID_T00008042001</name>
</gene>
<name>E4XD08_OIKDI</name>
<evidence type="ECO:0000256" key="1">
    <source>
        <dbReference type="SAM" id="MobiDB-lite"/>
    </source>
</evidence>
<proteinExistence type="predicted"/>
<protein>
    <recommendedName>
        <fullName evidence="2">Peptidase C14 caspase domain-containing protein</fullName>
    </recommendedName>
</protein>
<dbReference type="AlphaFoldDB" id="E4XD08"/>
<reference evidence="3" key="1">
    <citation type="journal article" date="2010" name="Science">
        <title>Plasticity of animal genome architecture unmasked by rapid evolution of a pelagic tunicate.</title>
        <authorList>
            <person name="Denoeud F."/>
            <person name="Henriet S."/>
            <person name="Mungpakdee S."/>
            <person name="Aury J.M."/>
            <person name="Da Silva C."/>
            <person name="Brinkmann H."/>
            <person name="Mikhaleva J."/>
            <person name="Olsen L.C."/>
            <person name="Jubin C."/>
            <person name="Canestro C."/>
            <person name="Bouquet J.M."/>
            <person name="Danks G."/>
            <person name="Poulain J."/>
            <person name="Campsteijn C."/>
            <person name="Adamski M."/>
            <person name="Cross I."/>
            <person name="Yadetie F."/>
            <person name="Muffato M."/>
            <person name="Louis A."/>
            <person name="Butcher S."/>
            <person name="Tsagkogeorga G."/>
            <person name="Konrad A."/>
            <person name="Singh S."/>
            <person name="Jensen M.F."/>
            <person name="Cong E.H."/>
            <person name="Eikeseth-Otteraa H."/>
            <person name="Noel B."/>
            <person name="Anthouard V."/>
            <person name="Porcel B.M."/>
            <person name="Kachouri-Lafond R."/>
            <person name="Nishino A."/>
            <person name="Ugolini M."/>
            <person name="Chourrout P."/>
            <person name="Nishida H."/>
            <person name="Aasland R."/>
            <person name="Huzurbazar S."/>
            <person name="Westhof E."/>
            <person name="Delsuc F."/>
            <person name="Lehrach H."/>
            <person name="Reinhardt R."/>
            <person name="Weissenbach J."/>
            <person name="Roy S.W."/>
            <person name="Artiguenave F."/>
            <person name="Postlethwait J.H."/>
            <person name="Manak J.R."/>
            <person name="Thompson E.M."/>
            <person name="Jaillon O."/>
            <person name="Du Pasquier L."/>
            <person name="Boudinot P."/>
            <person name="Liberles D.A."/>
            <person name="Volff J.N."/>
            <person name="Philippe H."/>
            <person name="Lenhard B."/>
            <person name="Roest Crollius H."/>
            <person name="Wincker P."/>
            <person name="Chourrout D."/>
        </authorList>
    </citation>
    <scope>NUCLEOTIDE SEQUENCE [LARGE SCALE GENOMIC DNA]</scope>
</reference>
<keyword evidence="4" id="KW-1185">Reference proteome</keyword>